<sequence>MNSSPQWLSRYRRGQREQVWHELHQWGSTIRHRPELAEEAQSVCDEMALRARQNVEAVVERLTVAGYRFHENDDEQTPVQRPYVPPTAQADAHADWLRDRFGAVPMTMCSWVRLVGDVWLIGTHPEWATSASADPLVIELEGSRHPGGSSIRDHHDEEWSAWQEEQEADEEPGVFVLPVAPDRLHKENTSGGGPYGFVLPDGCVDGLFVGETTTSFVAYLNQVFGSGGFPWPTGSEGEWQVKRALAEGLLPL</sequence>
<evidence type="ECO:0000313" key="1">
    <source>
        <dbReference type="EMBL" id="RFS44545.1"/>
    </source>
</evidence>
<comment type="caution">
    <text evidence="1">The sequence shown here is derived from an EMBL/GenBank/DDBJ whole genome shotgun (WGS) entry which is preliminary data.</text>
</comment>
<dbReference type="OrthoDB" id="1333924at2"/>
<evidence type="ECO:0000313" key="2">
    <source>
        <dbReference type="Proteomes" id="UP000262621"/>
    </source>
</evidence>
<dbReference type="Proteomes" id="UP000262621">
    <property type="component" value="Unassembled WGS sequence"/>
</dbReference>
<dbReference type="EMBL" id="QVFU01000028">
    <property type="protein sequence ID" value="RFS44545.1"/>
    <property type="molecule type" value="Genomic_DNA"/>
</dbReference>
<dbReference type="RefSeq" id="WP_117229886.1">
    <property type="nucleotide sequence ID" value="NZ_CP061725.1"/>
</dbReference>
<proteinExistence type="predicted"/>
<accession>A0A372FUW0</accession>
<protein>
    <submittedName>
        <fullName evidence="1">Uncharacterized protein</fullName>
    </submittedName>
</protein>
<name>A0A372FUW0_9ACTN</name>
<dbReference type="AlphaFoldDB" id="A0A372FUW0"/>
<reference evidence="1 2" key="1">
    <citation type="submission" date="2018-08" db="EMBL/GenBank/DDBJ databases">
        <title>Verrucosispora craniellae sp. nov., isolated from a marine sponge in the South China Sea.</title>
        <authorList>
            <person name="Li L."/>
            <person name="Lin H.W."/>
        </authorList>
    </citation>
    <scope>NUCLEOTIDE SEQUENCE [LARGE SCALE GENOMIC DNA]</scope>
    <source>
        <strain evidence="1 2">LHW63014</strain>
    </source>
</reference>
<organism evidence="1 2">
    <name type="scientific">Micromonospora craniellae</name>
    <dbReference type="NCBI Taxonomy" id="2294034"/>
    <lineage>
        <taxon>Bacteria</taxon>
        <taxon>Bacillati</taxon>
        <taxon>Actinomycetota</taxon>
        <taxon>Actinomycetes</taxon>
        <taxon>Micromonosporales</taxon>
        <taxon>Micromonosporaceae</taxon>
        <taxon>Micromonospora</taxon>
    </lineage>
</organism>
<keyword evidence="2" id="KW-1185">Reference proteome</keyword>
<gene>
    <name evidence="1" type="ORF">D0Q02_21830</name>
</gene>